<feature type="compositionally biased region" description="Polar residues" evidence="1">
    <location>
        <begin position="175"/>
        <end position="184"/>
    </location>
</feature>
<feature type="region of interest" description="Disordered" evidence="1">
    <location>
        <begin position="1"/>
        <end position="250"/>
    </location>
</feature>
<evidence type="ECO:0000256" key="1">
    <source>
        <dbReference type="SAM" id="MobiDB-lite"/>
    </source>
</evidence>
<name>A0A448V804_BARVI</name>
<organism evidence="2 3">
    <name type="scientific">Bartonella vinsonii</name>
    <name type="common">Rochalimaea vinsonii</name>
    <dbReference type="NCBI Taxonomy" id="33047"/>
    <lineage>
        <taxon>Bacteria</taxon>
        <taxon>Pseudomonadati</taxon>
        <taxon>Pseudomonadota</taxon>
        <taxon>Alphaproteobacteria</taxon>
        <taxon>Hyphomicrobiales</taxon>
        <taxon>Bartonellaceae</taxon>
        <taxon>Bartonella</taxon>
    </lineage>
</organism>
<protein>
    <submittedName>
        <fullName evidence="2">Protein involved in cell division</fullName>
    </submittedName>
</protein>
<dbReference type="Proteomes" id="UP000274201">
    <property type="component" value="Chromosome"/>
</dbReference>
<dbReference type="GO" id="GO:0051301">
    <property type="term" value="P:cell division"/>
    <property type="evidence" value="ECO:0007669"/>
    <property type="project" value="UniProtKB-KW"/>
</dbReference>
<dbReference type="STRING" id="1094497.BVwin_12340"/>
<keyword evidence="2" id="KW-0132">Cell division</keyword>
<proteinExistence type="predicted"/>
<gene>
    <name evidence="2" type="ORF">NCTC12905_01580</name>
</gene>
<feature type="compositionally biased region" description="Low complexity" evidence="1">
    <location>
        <begin position="522"/>
        <end position="539"/>
    </location>
</feature>
<feature type="region of interest" description="Disordered" evidence="1">
    <location>
        <begin position="512"/>
        <end position="582"/>
    </location>
</feature>
<keyword evidence="2" id="KW-0131">Cell cycle</keyword>
<evidence type="ECO:0000313" key="3">
    <source>
        <dbReference type="Proteomes" id="UP000274201"/>
    </source>
</evidence>
<feature type="compositionally biased region" description="Basic and acidic residues" evidence="1">
    <location>
        <begin position="36"/>
        <end position="50"/>
    </location>
</feature>
<dbReference type="EMBL" id="LR134529">
    <property type="protein sequence ID" value="VEJ45901.1"/>
    <property type="molecule type" value="Genomic_DNA"/>
</dbReference>
<dbReference type="NCBIfam" id="NF033856">
    <property type="entry name" value="T4SS_effec_BID"/>
    <property type="match status" value="2"/>
</dbReference>
<feature type="compositionally biased region" description="Polar residues" evidence="1">
    <location>
        <begin position="23"/>
        <end position="32"/>
    </location>
</feature>
<accession>A0A448V804</accession>
<feature type="compositionally biased region" description="Basic and acidic residues" evidence="1">
    <location>
        <begin position="558"/>
        <end position="569"/>
    </location>
</feature>
<dbReference type="OrthoDB" id="7921411at2"/>
<feature type="compositionally biased region" description="Polar residues" evidence="1">
    <location>
        <begin position="68"/>
        <end position="78"/>
    </location>
</feature>
<dbReference type="RefSeq" id="WP_126603810.1">
    <property type="nucleotide sequence ID" value="NZ_LR134529.1"/>
</dbReference>
<reference evidence="2 3" key="1">
    <citation type="submission" date="2018-12" db="EMBL/GenBank/DDBJ databases">
        <authorList>
            <consortium name="Pathogen Informatics"/>
        </authorList>
    </citation>
    <scope>NUCLEOTIDE SEQUENCE [LARGE SCALE GENOMIC DNA]</scope>
    <source>
        <strain evidence="2 3">NCTC12905</strain>
    </source>
</reference>
<sequence length="582" mass="65747">MKKRQLSPFVAKMMEKFQEQDEQSPTTLTHPETSPEEQKSSLPERPEETTPTRAAPQRPPRARDRQQSNITTQESETIPTRAVPQRPPRARDRQQSNITTQESETTPTRAVPQRPPRARDRQQSNITTQESETTPTRAVPQRPPRARDKQQSDISVQQSAGIYPTVILQKPPHTRSMQANSTSSEESEGLYASPAPPTPPKMRHTRGVQTSSTSSEEREDLYATPAPPKPPRIRKKEQSNTTTPVVSSSRISMSLSQEEIILKVRNNRLVQTCKDEVKSLSQTVYGNPDIFEKKLTEIEKNPILGESLSWQVAGNPKLVAKLAGKQILGIKNKARKEAEKQVSPLCLALENYADSVKQAKENIFQSHLGRQTHHRASMDLKEIAEDLQNPRKPEQEMAPLSHKEIARRVKSNTSVKYCHAEIIYWCTVAYNDPSILQYSLETIEKVPDMGEELAWQVTNYPQLFGKLAGHNFHGLKSNTRKEAEKALTHLGNAIEGYAEAIKHAKENIIENHQEKQKRHAHSSSLEKSLQKQQVSSKPSKQLEHSSENRQQKTGETSRQADKSSPDMRPQRAGAQKTMAFTR</sequence>
<dbReference type="AlphaFoldDB" id="A0A448V804"/>
<feature type="compositionally biased region" description="Polar residues" evidence="1">
    <location>
        <begin position="124"/>
        <end position="136"/>
    </location>
</feature>
<evidence type="ECO:0000313" key="2">
    <source>
        <dbReference type="EMBL" id="VEJ45901.1"/>
    </source>
</evidence>
<feature type="compositionally biased region" description="Basic and acidic residues" evidence="1">
    <location>
        <begin position="540"/>
        <end position="552"/>
    </location>
</feature>